<name>A0ABC8RJT4_9AQUA</name>
<accession>A0ABC8RJT4</accession>
<reference evidence="1 2" key="1">
    <citation type="submission" date="2024-02" db="EMBL/GenBank/DDBJ databases">
        <authorList>
            <person name="Vignale AGUSTIN F."/>
            <person name="Sosa J E."/>
            <person name="Modenutti C."/>
        </authorList>
    </citation>
    <scope>NUCLEOTIDE SEQUENCE [LARGE SCALE GENOMIC DNA]</scope>
</reference>
<comment type="caution">
    <text evidence="1">The sequence shown here is derived from an EMBL/GenBank/DDBJ whole genome shotgun (WGS) entry which is preliminary data.</text>
</comment>
<keyword evidence="2" id="KW-1185">Reference proteome</keyword>
<dbReference type="AlphaFoldDB" id="A0ABC8RJT4"/>
<gene>
    <name evidence="1" type="ORF">ILEXP_LOCUS13040</name>
</gene>
<sequence>MGNQLPIISSPFNLLTNQTQYHTPRVRLMKNYRLGCESLFLILCLSISLSLSRSIDSLIRSPNLVQKIKISCLFCCGSWWFGASVIGSGLTHNKGEGLLLVEIRLACGEGGREQIFCGGNRLLT</sequence>
<organism evidence="1 2">
    <name type="scientific">Ilex paraguariensis</name>
    <name type="common">yerba mate</name>
    <dbReference type="NCBI Taxonomy" id="185542"/>
    <lineage>
        <taxon>Eukaryota</taxon>
        <taxon>Viridiplantae</taxon>
        <taxon>Streptophyta</taxon>
        <taxon>Embryophyta</taxon>
        <taxon>Tracheophyta</taxon>
        <taxon>Spermatophyta</taxon>
        <taxon>Magnoliopsida</taxon>
        <taxon>eudicotyledons</taxon>
        <taxon>Gunneridae</taxon>
        <taxon>Pentapetalae</taxon>
        <taxon>asterids</taxon>
        <taxon>campanulids</taxon>
        <taxon>Aquifoliales</taxon>
        <taxon>Aquifoliaceae</taxon>
        <taxon>Ilex</taxon>
    </lineage>
</organism>
<proteinExistence type="predicted"/>
<evidence type="ECO:0000313" key="2">
    <source>
        <dbReference type="Proteomes" id="UP001642360"/>
    </source>
</evidence>
<evidence type="ECO:0008006" key="3">
    <source>
        <dbReference type="Google" id="ProtNLM"/>
    </source>
</evidence>
<dbReference type="EMBL" id="CAUOFW020001469">
    <property type="protein sequence ID" value="CAK9145244.1"/>
    <property type="molecule type" value="Genomic_DNA"/>
</dbReference>
<dbReference type="Proteomes" id="UP001642360">
    <property type="component" value="Unassembled WGS sequence"/>
</dbReference>
<evidence type="ECO:0000313" key="1">
    <source>
        <dbReference type="EMBL" id="CAK9145244.1"/>
    </source>
</evidence>
<protein>
    <recommendedName>
        <fullName evidence="3">Transmembrane protein</fullName>
    </recommendedName>
</protein>